<dbReference type="EnsemblMetazoa" id="AALB008547-RA">
    <property type="protein sequence ID" value="AALB008547-PA"/>
    <property type="gene ID" value="AALB008547"/>
</dbReference>
<proteinExistence type="predicted"/>
<feature type="compositionally biased region" description="Low complexity" evidence="1">
    <location>
        <begin position="618"/>
        <end position="638"/>
    </location>
</feature>
<dbReference type="VEuPathDB" id="VectorBase:AALB20_027803"/>
<feature type="region of interest" description="Disordered" evidence="1">
    <location>
        <begin position="609"/>
        <end position="638"/>
    </location>
</feature>
<evidence type="ECO:0000256" key="1">
    <source>
        <dbReference type="SAM" id="MobiDB-lite"/>
    </source>
</evidence>
<sequence length="900" mass="96252">TGSSDPYGGGEAHLQQCVPGESACNRQQGLRSLYHKMAMLPLLLLSCLALLESATAGYLAVPLQSPAGVTYVNSQQHVGLLAGPARLTQPVAATIVDARSAAVAVTPAPAPTYYSYNLPQQPVFGKASYTPSSVQYHTYSSGNPTVRVYEPKSFVYGVQTASSVPAPTTHTVHQHQVPVTVTTQYHHQPQTPTIVHHETPVARVPVPVHVPVHVPVALPVAPTYTKTVTTGPTVFVTSSPPPPPAVTVVKQVPVVRSRKYKVRRPAIQNQFYDIEERVIIRPVGSALVELEQPISQTETRTKTTTKTTVTEKRPVYNAPPPPPPPPPAPLPEVHSVAEEEEQEETIYKTRIGGPRVVTKTTTVYTERPPSVYQKSGYDRLETARAQGERTQVSAASTSKASDAEFIDASVAAAAAGQAESAQPERPVFTQGHAIYHHQQGHQTAYLNPFAPHLAPHPYLYHPANAGHLLHHVAYVDQHSPALYATHPGAAAAHHQTVFHVPSTTPLYPVTPARDCDGDNDPPKSSSEYLPPSSSVTPASPTTPSLPPVGTTTPYPPTSTPGQGSFADAEEEYDDSIVVNARSGATDGYSSTESDYDSTTVASVSTATPSYYHDKYRGESSNGQSDSQSRSEVQRQSQGSFEITYATRTTPASDLVAFDPSTASAGGFDLGPLHSIPRGFSFPSTTPRATTSSSAQLASSSASTAASQTTSSSSTAASQRSITIISSTTPRTVVSARFSDDSVSTSGQLSQSSSSSSQSVVVGEGLTREQIHANQEQFIKLLSERDSITQVGYDGVKPETAGSLLDTFVRSRVLSATPAPRDSKETSRTVNIRRIIVSRPVETEQEVEVREQAYHTTLAPPHTDSYEHKRDVSEVAGNDRLVPRVPVYVNAKPPAFANDSE</sequence>
<dbReference type="VEuPathDB" id="VectorBase:AALB008547"/>
<evidence type="ECO:0000313" key="2">
    <source>
        <dbReference type="EnsemblMetazoa" id="AALB008547-PA"/>
    </source>
</evidence>
<dbReference type="STRING" id="7167.A0A182FPS8"/>
<feature type="region of interest" description="Disordered" evidence="1">
    <location>
        <begin position="508"/>
        <end position="567"/>
    </location>
</feature>
<feature type="region of interest" description="Disordered" evidence="1">
    <location>
        <begin position="741"/>
        <end position="760"/>
    </location>
</feature>
<feature type="compositionally biased region" description="Pro residues" evidence="1">
    <location>
        <begin position="317"/>
        <end position="330"/>
    </location>
</feature>
<evidence type="ECO:0000313" key="3">
    <source>
        <dbReference type="Proteomes" id="UP000069272"/>
    </source>
</evidence>
<reference evidence="2" key="2">
    <citation type="submission" date="2022-08" db="UniProtKB">
        <authorList>
            <consortium name="EnsemblMetazoa"/>
        </authorList>
    </citation>
    <scope>IDENTIFICATION</scope>
    <source>
        <strain evidence="2">STECLA/ALBI9_A</strain>
    </source>
</reference>
<name>A0A182FPS8_ANOAL</name>
<protein>
    <submittedName>
        <fullName evidence="2">Uncharacterized protein</fullName>
    </submittedName>
</protein>
<keyword evidence="3" id="KW-1185">Reference proteome</keyword>
<accession>A0A182FPS8</accession>
<dbReference type="Proteomes" id="UP000069272">
    <property type="component" value="Chromosome 2R"/>
</dbReference>
<feature type="region of interest" description="Disordered" evidence="1">
    <location>
        <begin position="295"/>
        <end position="334"/>
    </location>
</feature>
<reference evidence="2 3" key="1">
    <citation type="journal article" date="2017" name="G3 (Bethesda)">
        <title>The Physical Genome Mapping of Anopheles albimanus Corrected Scaffold Misassemblies and Identified Interarm Rearrangements in Genus Anopheles.</title>
        <authorList>
            <person name="Artemov G.N."/>
            <person name="Peery A.N."/>
            <person name="Jiang X."/>
            <person name="Tu Z."/>
            <person name="Stegniy V.N."/>
            <person name="Sharakhova M.V."/>
            <person name="Sharakhov I.V."/>
        </authorList>
    </citation>
    <scope>NUCLEOTIDE SEQUENCE [LARGE SCALE GENOMIC DNA]</scope>
    <source>
        <strain evidence="2 3">ALBI9_A</strain>
    </source>
</reference>
<dbReference type="AlphaFoldDB" id="A0A182FPS8"/>
<organism evidence="2 3">
    <name type="scientific">Anopheles albimanus</name>
    <name type="common">New world malaria mosquito</name>
    <dbReference type="NCBI Taxonomy" id="7167"/>
    <lineage>
        <taxon>Eukaryota</taxon>
        <taxon>Metazoa</taxon>
        <taxon>Ecdysozoa</taxon>
        <taxon>Arthropoda</taxon>
        <taxon>Hexapoda</taxon>
        <taxon>Insecta</taxon>
        <taxon>Pterygota</taxon>
        <taxon>Neoptera</taxon>
        <taxon>Endopterygota</taxon>
        <taxon>Diptera</taxon>
        <taxon>Nematocera</taxon>
        <taxon>Culicoidea</taxon>
        <taxon>Culicidae</taxon>
        <taxon>Anophelinae</taxon>
        <taxon>Anopheles</taxon>
    </lineage>
</organism>
<feature type="compositionally biased region" description="Low complexity" evidence="1">
    <location>
        <begin position="522"/>
        <end position="552"/>
    </location>
</feature>